<dbReference type="InterPro" id="IPR051950">
    <property type="entry name" value="Dev_reg/Prot_inhib"/>
</dbReference>
<dbReference type="AlphaFoldDB" id="A0A6S7I3I9"/>
<dbReference type="SMART" id="SM00211">
    <property type="entry name" value="TY"/>
    <property type="match status" value="2"/>
</dbReference>
<evidence type="ECO:0000256" key="3">
    <source>
        <dbReference type="ARBA" id="ARBA00022737"/>
    </source>
</evidence>
<comment type="caution">
    <text evidence="5">Lacks conserved residue(s) required for the propagation of feature annotation.</text>
</comment>
<dbReference type="InterPro" id="IPR000716">
    <property type="entry name" value="Thyroglobulin_1"/>
</dbReference>
<dbReference type="GO" id="GO:0005615">
    <property type="term" value="C:extracellular space"/>
    <property type="evidence" value="ECO:0007669"/>
    <property type="project" value="TreeGrafter"/>
</dbReference>
<feature type="disulfide bond" evidence="5">
    <location>
        <begin position="121"/>
        <end position="128"/>
    </location>
</feature>
<gene>
    <name evidence="6" type="ORF">PACLA_8A000250</name>
</gene>
<dbReference type="PROSITE" id="PS51162">
    <property type="entry name" value="THYROGLOBULIN_1_2"/>
    <property type="match status" value="2"/>
</dbReference>
<protein>
    <submittedName>
        <fullName evidence="6">Uncharacterized protein</fullName>
    </submittedName>
</protein>
<dbReference type="PANTHER" id="PTHR12352">
    <property type="entry name" value="SECRETED MODULAR CALCIUM-BINDING PROTEIN"/>
    <property type="match status" value="1"/>
</dbReference>
<sequence length="151" mass="16762">SLTSADVDYTKLSKDGNCRSRKQSIKNPLIGQTVPQCDKNGNYNARQCSGSIGSCWCVDEMTGQEIEYFHVDKNGLPLCEPNCFMELEKVPSILVHGEPVPLSNYVPNCDARTGYFLSKQCLVDKKECWCVSKLGKEIKNTRSTETISCPG</sequence>
<dbReference type="SUPFAM" id="SSF57610">
    <property type="entry name" value="Thyroglobulin type-1 domain"/>
    <property type="match status" value="2"/>
</dbReference>
<evidence type="ECO:0000256" key="5">
    <source>
        <dbReference type="PROSITE-ProRule" id="PRU00500"/>
    </source>
</evidence>
<keyword evidence="4 5" id="KW-1015">Disulfide bond</keyword>
<feature type="non-terminal residue" evidence="6">
    <location>
        <position position="1"/>
    </location>
</feature>
<dbReference type="Gene3D" id="4.10.800.10">
    <property type="entry name" value="Thyroglobulin type-1"/>
    <property type="match status" value="2"/>
</dbReference>
<feature type="disulfide bond" evidence="5">
    <location>
        <begin position="48"/>
        <end position="55"/>
    </location>
</feature>
<evidence type="ECO:0000313" key="7">
    <source>
        <dbReference type="Proteomes" id="UP001152795"/>
    </source>
</evidence>
<dbReference type="EMBL" id="CACRXK020007709">
    <property type="protein sequence ID" value="CAB4012994.1"/>
    <property type="molecule type" value="Genomic_DNA"/>
</dbReference>
<comment type="subcellular location">
    <subcellularLocation>
        <location evidence="1">Secreted</location>
    </subcellularLocation>
</comment>
<proteinExistence type="predicted"/>
<evidence type="ECO:0000256" key="2">
    <source>
        <dbReference type="ARBA" id="ARBA00022525"/>
    </source>
</evidence>
<dbReference type="Pfam" id="PF00086">
    <property type="entry name" value="Thyroglobulin_1"/>
    <property type="match status" value="2"/>
</dbReference>
<evidence type="ECO:0000256" key="1">
    <source>
        <dbReference type="ARBA" id="ARBA00004613"/>
    </source>
</evidence>
<dbReference type="InterPro" id="IPR036857">
    <property type="entry name" value="Thyroglobulin_1_sf"/>
</dbReference>
<dbReference type="PANTHER" id="PTHR12352:SF3">
    <property type="entry name" value="NIDOGEN-2"/>
    <property type="match status" value="1"/>
</dbReference>
<accession>A0A6S7I3I9</accession>
<keyword evidence="2" id="KW-0964">Secreted</keyword>
<organism evidence="6 7">
    <name type="scientific">Paramuricea clavata</name>
    <name type="common">Red gorgonian</name>
    <name type="synonym">Violescent sea-whip</name>
    <dbReference type="NCBI Taxonomy" id="317549"/>
    <lineage>
        <taxon>Eukaryota</taxon>
        <taxon>Metazoa</taxon>
        <taxon>Cnidaria</taxon>
        <taxon>Anthozoa</taxon>
        <taxon>Octocorallia</taxon>
        <taxon>Malacalcyonacea</taxon>
        <taxon>Plexauridae</taxon>
        <taxon>Paramuricea</taxon>
    </lineage>
</organism>
<reference evidence="6" key="1">
    <citation type="submission" date="2020-04" db="EMBL/GenBank/DDBJ databases">
        <authorList>
            <person name="Alioto T."/>
            <person name="Alioto T."/>
            <person name="Gomez Garrido J."/>
        </authorList>
    </citation>
    <scope>NUCLEOTIDE SEQUENCE</scope>
    <source>
        <strain evidence="6">A484AB</strain>
    </source>
</reference>
<keyword evidence="3" id="KW-0677">Repeat</keyword>
<dbReference type="OrthoDB" id="5989649at2759"/>
<keyword evidence="7" id="KW-1185">Reference proteome</keyword>
<feature type="disulfide bond" evidence="5">
    <location>
        <begin position="18"/>
        <end position="37"/>
    </location>
</feature>
<evidence type="ECO:0000313" key="6">
    <source>
        <dbReference type="EMBL" id="CAB4012994.1"/>
    </source>
</evidence>
<comment type="caution">
    <text evidence="6">The sequence shown here is derived from an EMBL/GenBank/DDBJ whole genome shotgun (WGS) entry which is preliminary data.</text>
</comment>
<name>A0A6S7I3I9_PARCT</name>
<dbReference type="PROSITE" id="PS00484">
    <property type="entry name" value="THYROGLOBULIN_1_1"/>
    <property type="match status" value="1"/>
</dbReference>
<evidence type="ECO:0000256" key="4">
    <source>
        <dbReference type="ARBA" id="ARBA00023157"/>
    </source>
</evidence>
<dbReference type="Proteomes" id="UP001152795">
    <property type="component" value="Unassembled WGS sequence"/>
</dbReference>
<dbReference type="CDD" id="cd00191">
    <property type="entry name" value="TY"/>
    <property type="match status" value="2"/>
</dbReference>